<evidence type="ECO:0008006" key="9">
    <source>
        <dbReference type="Google" id="ProtNLM"/>
    </source>
</evidence>
<comment type="caution">
    <text evidence="7">The sequence shown here is derived from an EMBL/GenBank/DDBJ whole genome shotgun (WGS) entry which is preliminary data.</text>
</comment>
<sequence length="263" mass="27167">MAIPLLVALAVFAAIGGAFVGSGALGGTPIKDAADGWLGADSTLVAPGTGAFVIWTFIYLGLAVYAVWQLGATARSSPTQRILRPLAAASAILNALWLAVVQLGWLGISVLVILALLLVLIRIFMLLVQEPVVDLTERWIMWLTFGPYLGWVSVATVANMAAWLASLGVGSDAGWAQPLAAVLVVIAVLIGAATVLYSRGRMSAALAMVWGIAWIGVGRSDGGTSSTIVAVTAFIGAGALLVFTVVAGVALTSRRKQMQEAQP</sequence>
<evidence type="ECO:0000256" key="6">
    <source>
        <dbReference type="SAM" id="Phobius"/>
    </source>
</evidence>
<comment type="similarity">
    <text evidence="2">Belongs to the TspO/BZRP family.</text>
</comment>
<protein>
    <recommendedName>
        <fullName evidence="9">Tryptophan-rich sensory protein</fullName>
    </recommendedName>
</protein>
<gene>
    <name evidence="7" type="ORF">JOF47_003280</name>
</gene>
<organism evidence="7 8">
    <name type="scientific">Paeniglutamicibacter kerguelensis</name>
    <dbReference type="NCBI Taxonomy" id="254788"/>
    <lineage>
        <taxon>Bacteria</taxon>
        <taxon>Bacillati</taxon>
        <taxon>Actinomycetota</taxon>
        <taxon>Actinomycetes</taxon>
        <taxon>Micrococcales</taxon>
        <taxon>Micrococcaceae</taxon>
        <taxon>Paeniglutamicibacter</taxon>
    </lineage>
</organism>
<name>A0ABS4XH22_9MICC</name>
<evidence type="ECO:0000256" key="3">
    <source>
        <dbReference type="ARBA" id="ARBA00022692"/>
    </source>
</evidence>
<keyword evidence="4 6" id="KW-1133">Transmembrane helix</keyword>
<dbReference type="EMBL" id="JAGIOF010000001">
    <property type="protein sequence ID" value="MBP2387769.1"/>
    <property type="molecule type" value="Genomic_DNA"/>
</dbReference>
<feature type="transmembrane region" description="Helical" evidence="6">
    <location>
        <begin position="140"/>
        <end position="163"/>
    </location>
</feature>
<evidence type="ECO:0000313" key="7">
    <source>
        <dbReference type="EMBL" id="MBP2387769.1"/>
    </source>
</evidence>
<evidence type="ECO:0000256" key="4">
    <source>
        <dbReference type="ARBA" id="ARBA00022989"/>
    </source>
</evidence>
<keyword evidence="3 6" id="KW-0812">Transmembrane</keyword>
<feature type="transmembrane region" description="Helical" evidence="6">
    <location>
        <begin position="82"/>
        <end position="100"/>
    </location>
</feature>
<feature type="transmembrane region" description="Helical" evidence="6">
    <location>
        <begin position="175"/>
        <end position="197"/>
    </location>
</feature>
<keyword evidence="5 6" id="KW-0472">Membrane</keyword>
<evidence type="ECO:0000256" key="5">
    <source>
        <dbReference type="ARBA" id="ARBA00023136"/>
    </source>
</evidence>
<feature type="transmembrane region" description="Helical" evidence="6">
    <location>
        <begin position="204"/>
        <end position="222"/>
    </location>
</feature>
<comment type="subcellular location">
    <subcellularLocation>
        <location evidence="1">Membrane</location>
        <topology evidence="1">Multi-pass membrane protein</topology>
    </subcellularLocation>
</comment>
<reference evidence="7 8" key="1">
    <citation type="submission" date="2021-03" db="EMBL/GenBank/DDBJ databases">
        <title>Sequencing the genomes of 1000 actinobacteria strains.</title>
        <authorList>
            <person name="Klenk H.-P."/>
        </authorList>
    </citation>
    <scope>NUCLEOTIDE SEQUENCE [LARGE SCALE GENOMIC DNA]</scope>
    <source>
        <strain evidence="7 8">DSM 15797</strain>
    </source>
</reference>
<feature type="transmembrane region" description="Helical" evidence="6">
    <location>
        <begin position="228"/>
        <end position="251"/>
    </location>
</feature>
<dbReference type="RefSeq" id="WP_343914284.1">
    <property type="nucleotide sequence ID" value="NZ_BAAAJY010000001.1"/>
</dbReference>
<evidence type="ECO:0000256" key="2">
    <source>
        <dbReference type="ARBA" id="ARBA00007524"/>
    </source>
</evidence>
<evidence type="ECO:0000256" key="1">
    <source>
        <dbReference type="ARBA" id="ARBA00004141"/>
    </source>
</evidence>
<accession>A0ABS4XH22</accession>
<evidence type="ECO:0000313" key="8">
    <source>
        <dbReference type="Proteomes" id="UP001296993"/>
    </source>
</evidence>
<keyword evidence="8" id="KW-1185">Reference proteome</keyword>
<proteinExistence type="inferred from homology"/>
<feature type="transmembrane region" description="Helical" evidence="6">
    <location>
        <begin position="106"/>
        <end position="128"/>
    </location>
</feature>
<dbReference type="Proteomes" id="UP001296993">
    <property type="component" value="Unassembled WGS sequence"/>
</dbReference>
<dbReference type="InterPro" id="IPR038330">
    <property type="entry name" value="TspO/MBR-related_sf"/>
</dbReference>
<dbReference type="Pfam" id="PF03073">
    <property type="entry name" value="TspO_MBR"/>
    <property type="match status" value="1"/>
</dbReference>
<feature type="transmembrane region" description="Helical" evidence="6">
    <location>
        <begin position="50"/>
        <end position="70"/>
    </location>
</feature>
<dbReference type="Gene3D" id="1.20.1260.100">
    <property type="entry name" value="TspO/MBR protein"/>
    <property type="match status" value="1"/>
</dbReference>
<dbReference type="InterPro" id="IPR004307">
    <property type="entry name" value="TspO_MBR"/>
</dbReference>